<dbReference type="RefSeq" id="XP_009045375.1">
    <property type="nucleotide sequence ID" value="XM_009047127.1"/>
</dbReference>
<dbReference type="GeneID" id="20237016"/>
<keyword evidence="2" id="KW-1185">Reference proteome</keyword>
<dbReference type="AlphaFoldDB" id="V4B0X0"/>
<dbReference type="KEGG" id="lgi:LOTGIDRAFT_156491"/>
<proteinExistence type="predicted"/>
<organism evidence="1 2">
    <name type="scientific">Lottia gigantea</name>
    <name type="common">Giant owl limpet</name>
    <dbReference type="NCBI Taxonomy" id="225164"/>
    <lineage>
        <taxon>Eukaryota</taxon>
        <taxon>Metazoa</taxon>
        <taxon>Spiralia</taxon>
        <taxon>Lophotrochozoa</taxon>
        <taxon>Mollusca</taxon>
        <taxon>Gastropoda</taxon>
        <taxon>Patellogastropoda</taxon>
        <taxon>Lottioidea</taxon>
        <taxon>Lottiidae</taxon>
        <taxon>Lottia</taxon>
    </lineage>
</organism>
<dbReference type="HOGENOM" id="CLU_1662766_0_0_1"/>
<name>V4B0X0_LOTGI</name>
<dbReference type="OMA" id="YKCCHAG"/>
<sequence length="159" mass="18421">MDSPKNFQLRKNWRPGIKDTSDDEDIIIDGSGNDILDHQQPFSDTQHSLIDTWLPCCEIGSSVGACGILCDAELHYNKLASGVLSLRLEYEKKLDIYLKQRGKSVPMLLFKQCIERRPNEFYKCCSAAKSERRENQRWNKFKPPRISNKKQLAWRFVNG</sequence>
<gene>
    <name evidence="1" type="ORF">LOTGIDRAFT_156491</name>
</gene>
<evidence type="ECO:0000313" key="2">
    <source>
        <dbReference type="Proteomes" id="UP000030746"/>
    </source>
</evidence>
<dbReference type="OrthoDB" id="10272923at2759"/>
<evidence type="ECO:0000313" key="1">
    <source>
        <dbReference type="EMBL" id="ESP03893.1"/>
    </source>
</evidence>
<accession>V4B0X0</accession>
<dbReference type="Proteomes" id="UP000030746">
    <property type="component" value="Unassembled WGS sequence"/>
</dbReference>
<dbReference type="EMBL" id="KB199905">
    <property type="protein sequence ID" value="ESP03893.1"/>
    <property type="molecule type" value="Genomic_DNA"/>
</dbReference>
<protein>
    <submittedName>
        <fullName evidence="1">Uncharacterized protein</fullName>
    </submittedName>
</protein>
<dbReference type="CTD" id="20237016"/>
<reference evidence="1 2" key="1">
    <citation type="journal article" date="2013" name="Nature">
        <title>Insights into bilaterian evolution from three spiralian genomes.</title>
        <authorList>
            <person name="Simakov O."/>
            <person name="Marletaz F."/>
            <person name="Cho S.J."/>
            <person name="Edsinger-Gonzales E."/>
            <person name="Havlak P."/>
            <person name="Hellsten U."/>
            <person name="Kuo D.H."/>
            <person name="Larsson T."/>
            <person name="Lv J."/>
            <person name="Arendt D."/>
            <person name="Savage R."/>
            <person name="Osoegawa K."/>
            <person name="de Jong P."/>
            <person name="Grimwood J."/>
            <person name="Chapman J.A."/>
            <person name="Shapiro H."/>
            <person name="Aerts A."/>
            <person name="Otillar R.P."/>
            <person name="Terry A.Y."/>
            <person name="Boore J.L."/>
            <person name="Grigoriev I.V."/>
            <person name="Lindberg D.R."/>
            <person name="Seaver E.C."/>
            <person name="Weisblat D.A."/>
            <person name="Putnam N.H."/>
            <person name="Rokhsar D.S."/>
        </authorList>
    </citation>
    <scope>NUCLEOTIDE SEQUENCE [LARGE SCALE GENOMIC DNA]</scope>
</reference>